<organism evidence="2">
    <name type="scientific">Cuerna arida</name>
    <dbReference type="NCBI Taxonomy" id="1464854"/>
    <lineage>
        <taxon>Eukaryota</taxon>
        <taxon>Metazoa</taxon>
        <taxon>Ecdysozoa</taxon>
        <taxon>Arthropoda</taxon>
        <taxon>Hexapoda</taxon>
        <taxon>Insecta</taxon>
        <taxon>Pterygota</taxon>
        <taxon>Neoptera</taxon>
        <taxon>Paraneoptera</taxon>
        <taxon>Hemiptera</taxon>
        <taxon>Auchenorrhyncha</taxon>
        <taxon>Membracoidea</taxon>
        <taxon>Cicadellidae</taxon>
        <taxon>Cicadellinae</taxon>
        <taxon>Proconiini</taxon>
        <taxon>Cuerna</taxon>
    </lineage>
</organism>
<dbReference type="EMBL" id="GECZ01011228">
    <property type="protein sequence ID" value="JAS58541.1"/>
    <property type="molecule type" value="Transcribed_RNA"/>
</dbReference>
<evidence type="ECO:0000313" key="2">
    <source>
        <dbReference type="EMBL" id="JAS58541.1"/>
    </source>
</evidence>
<reference evidence="2" key="1">
    <citation type="submission" date="2015-11" db="EMBL/GenBank/DDBJ databases">
        <title>De novo transcriptome assembly of four potential Pierce s Disease insect vectors from Arizona vineyards.</title>
        <authorList>
            <person name="Tassone E.E."/>
        </authorList>
    </citation>
    <scope>NUCLEOTIDE SEQUENCE</scope>
</reference>
<proteinExistence type="predicted"/>
<evidence type="ECO:0000256" key="1">
    <source>
        <dbReference type="SAM" id="MobiDB-lite"/>
    </source>
</evidence>
<feature type="compositionally biased region" description="Basic residues" evidence="1">
    <location>
        <begin position="95"/>
        <end position="114"/>
    </location>
</feature>
<evidence type="ECO:0000313" key="3">
    <source>
        <dbReference type="EMBL" id="JAS60524.1"/>
    </source>
</evidence>
<dbReference type="EMBL" id="GECZ01009245">
    <property type="protein sequence ID" value="JAS60524.1"/>
    <property type="molecule type" value="Transcribed_RNA"/>
</dbReference>
<dbReference type="AlphaFoldDB" id="A0A1B6G824"/>
<accession>A0A1B6G824</accession>
<gene>
    <name evidence="2" type="ORF">g.1808</name>
    <name evidence="3" type="ORF">g.1809</name>
</gene>
<sequence>MDDIYIKEEITINDVGVSEYVLDADFDFETIKAEPTIFIPHEDENSIIENKPFTLCFINDSSNILETYDVVGSSTAIKNIESSSLPRKISPERKYQRRISNRRIQNKQTKKNSPKKKEINCK</sequence>
<feature type="region of interest" description="Disordered" evidence="1">
    <location>
        <begin position="88"/>
        <end position="122"/>
    </location>
</feature>
<protein>
    <submittedName>
        <fullName evidence="2">Uncharacterized protein</fullName>
    </submittedName>
</protein>
<feature type="non-terminal residue" evidence="2">
    <location>
        <position position="122"/>
    </location>
</feature>
<name>A0A1B6G824_9HEMI</name>